<dbReference type="EMBL" id="OUNR01000016">
    <property type="protein sequence ID" value="SPP65221.1"/>
    <property type="molecule type" value="Genomic_DNA"/>
</dbReference>
<reference evidence="2" key="1">
    <citation type="submission" date="2018-04" db="EMBL/GenBank/DDBJ databases">
        <authorList>
            <person name="Lucker S."/>
            <person name="Sakoula D."/>
        </authorList>
    </citation>
    <scope>NUCLEOTIDE SEQUENCE [LARGE SCALE GENOMIC DNA]</scope>
</reference>
<dbReference type="Proteomes" id="UP000248168">
    <property type="component" value="Unassembled WGS sequence"/>
</dbReference>
<evidence type="ECO:0000313" key="1">
    <source>
        <dbReference type="EMBL" id="SPP65221.1"/>
    </source>
</evidence>
<gene>
    <name evidence="1" type="ORF">NITLEN_30135</name>
</gene>
<dbReference type="InParanoid" id="A0A330L7J6"/>
<evidence type="ECO:0000313" key="2">
    <source>
        <dbReference type="Proteomes" id="UP000248168"/>
    </source>
</evidence>
<protein>
    <submittedName>
        <fullName evidence="1">Uncharacterized protein</fullName>
    </submittedName>
</protein>
<name>A0A330L7J6_9BACT</name>
<keyword evidence="2" id="KW-1185">Reference proteome</keyword>
<accession>A0A330L7J6</accession>
<sequence>MGELYACSCRSAIGLLPCDLQHSADRPTKKDDPAWGSYIENALVYALSHFYLRIISSSQS</sequence>
<organism evidence="1 2">
    <name type="scientific">Nitrospira lenta</name>
    <dbReference type="NCBI Taxonomy" id="1436998"/>
    <lineage>
        <taxon>Bacteria</taxon>
        <taxon>Pseudomonadati</taxon>
        <taxon>Nitrospirota</taxon>
        <taxon>Nitrospiria</taxon>
        <taxon>Nitrospirales</taxon>
        <taxon>Nitrospiraceae</taxon>
        <taxon>Nitrospira</taxon>
    </lineage>
</organism>
<proteinExistence type="predicted"/>
<dbReference type="AlphaFoldDB" id="A0A330L7J6"/>